<dbReference type="PANTHER" id="PTHR33376:SF5">
    <property type="entry name" value="EXTRACYTOPLASMIC SOLUTE RECEPTOR PROTEIN"/>
    <property type="match status" value="1"/>
</dbReference>
<dbReference type="PANTHER" id="PTHR33376">
    <property type="match status" value="1"/>
</dbReference>
<keyword evidence="1" id="KW-0732">Signal</keyword>
<accession>A0A382UCC9</accession>
<dbReference type="GO" id="GO:0055085">
    <property type="term" value="P:transmembrane transport"/>
    <property type="evidence" value="ECO:0007669"/>
    <property type="project" value="InterPro"/>
</dbReference>
<gene>
    <name evidence="2" type="ORF">METZ01_LOCUS384798</name>
</gene>
<dbReference type="AlphaFoldDB" id="A0A382UCC9"/>
<dbReference type="Pfam" id="PF03480">
    <property type="entry name" value="DctP"/>
    <property type="match status" value="1"/>
</dbReference>
<sequence>MKYFVIGLFLGLVVGVVVATSEPDLNDKQINWLQVENKKIKTPVQRFQWRTASLFPSSTFPSGRSVQKLVKNINFLTRTTLELKLFEPGTLVPVFSSFNAVSTGRIEAAVTSPSFWGKKSRSFELLDGFPFGPGANEFLAWYKIGGGKKLSQSLYQRYNILGLVCGITGPTFGGWFREPVNNIADLRKRRVAAVGLGATVL</sequence>
<organism evidence="2">
    <name type="scientific">marine metagenome</name>
    <dbReference type="NCBI Taxonomy" id="408172"/>
    <lineage>
        <taxon>unclassified sequences</taxon>
        <taxon>metagenomes</taxon>
        <taxon>ecological metagenomes</taxon>
    </lineage>
</organism>
<reference evidence="2" key="1">
    <citation type="submission" date="2018-05" db="EMBL/GenBank/DDBJ databases">
        <authorList>
            <person name="Lanie J.A."/>
            <person name="Ng W.-L."/>
            <person name="Kazmierczak K.M."/>
            <person name="Andrzejewski T.M."/>
            <person name="Davidsen T.M."/>
            <person name="Wayne K.J."/>
            <person name="Tettelin H."/>
            <person name="Glass J.I."/>
            <person name="Rusch D."/>
            <person name="Podicherti R."/>
            <person name="Tsui H.-C.T."/>
            <person name="Winkler M.E."/>
        </authorList>
    </citation>
    <scope>NUCLEOTIDE SEQUENCE</scope>
</reference>
<evidence type="ECO:0000313" key="2">
    <source>
        <dbReference type="EMBL" id="SVD31944.1"/>
    </source>
</evidence>
<dbReference type="InterPro" id="IPR038404">
    <property type="entry name" value="TRAP_DctP_sf"/>
</dbReference>
<dbReference type="EMBL" id="UINC01143173">
    <property type="protein sequence ID" value="SVD31944.1"/>
    <property type="molecule type" value="Genomic_DNA"/>
</dbReference>
<name>A0A382UCC9_9ZZZZ</name>
<protein>
    <submittedName>
        <fullName evidence="2">Uncharacterized protein</fullName>
    </submittedName>
</protein>
<proteinExistence type="predicted"/>
<feature type="non-terminal residue" evidence="2">
    <location>
        <position position="201"/>
    </location>
</feature>
<evidence type="ECO:0000256" key="1">
    <source>
        <dbReference type="ARBA" id="ARBA00022729"/>
    </source>
</evidence>
<dbReference type="InterPro" id="IPR018389">
    <property type="entry name" value="DctP_fam"/>
</dbReference>
<dbReference type="Gene3D" id="3.40.190.170">
    <property type="entry name" value="Bacterial extracellular solute-binding protein, family 7"/>
    <property type="match status" value="1"/>
</dbReference>